<evidence type="ECO:0000313" key="5">
    <source>
        <dbReference type="EMBL" id="MBZ5738740.1"/>
    </source>
</evidence>
<reference evidence="5 6" key="1">
    <citation type="submission" date="2021-09" db="EMBL/GenBank/DDBJ databases">
        <title>Whole genome sequence of Nocardioides sp. GBK3QG-3.</title>
        <authorList>
            <person name="Tuo L."/>
        </authorList>
    </citation>
    <scope>NUCLEOTIDE SEQUENCE [LARGE SCALE GENOMIC DNA]</scope>
    <source>
        <strain evidence="5 6">GBK3QG-3</strain>
    </source>
</reference>
<dbReference type="SUPFAM" id="SSF53335">
    <property type="entry name" value="S-adenosyl-L-methionine-dependent methyltransferases"/>
    <property type="match status" value="1"/>
</dbReference>
<dbReference type="Gene3D" id="3.40.50.150">
    <property type="entry name" value="Vaccinia Virus protein VP39"/>
    <property type="match status" value="1"/>
</dbReference>
<dbReference type="PANTHER" id="PTHR43464">
    <property type="entry name" value="METHYLTRANSFERASE"/>
    <property type="match status" value="1"/>
</dbReference>
<evidence type="ECO:0000256" key="1">
    <source>
        <dbReference type="ARBA" id="ARBA00022603"/>
    </source>
</evidence>
<gene>
    <name evidence="5" type="ORF">K8U61_11250</name>
</gene>
<proteinExistence type="predicted"/>
<dbReference type="InterPro" id="IPR029063">
    <property type="entry name" value="SAM-dependent_MTases_sf"/>
</dbReference>
<dbReference type="EMBL" id="JAIQZJ010000006">
    <property type="protein sequence ID" value="MBZ5738740.1"/>
    <property type="molecule type" value="Genomic_DNA"/>
</dbReference>
<evidence type="ECO:0000256" key="2">
    <source>
        <dbReference type="ARBA" id="ARBA00022679"/>
    </source>
</evidence>
<dbReference type="Pfam" id="PF13649">
    <property type="entry name" value="Methyltransf_25"/>
    <property type="match status" value="1"/>
</dbReference>
<organism evidence="5 6">
    <name type="scientific">Nocardioides mangrovi</name>
    <dbReference type="NCBI Taxonomy" id="2874580"/>
    <lineage>
        <taxon>Bacteria</taxon>
        <taxon>Bacillati</taxon>
        <taxon>Actinomycetota</taxon>
        <taxon>Actinomycetes</taxon>
        <taxon>Propionibacteriales</taxon>
        <taxon>Nocardioidaceae</taxon>
        <taxon>Nocardioides</taxon>
    </lineage>
</organism>
<keyword evidence="3" id="KW-0949">S-adenosyl-L-methionine</keyword>
<dbReference type="GO" id="GO:0032259">
    <property type="term" value="P:methylation"/>
    <property type="evidence" value="ECO:0007669"/>
    <property type="project" value="UniProtKB-KW"/>
</dbReference>
<sequence length="242" mass="26354">MREPDPIFADPRLAPLYDPLDPDRSDLDAYVALVDELGARSVVDVGCGTGCLAVLLAERGLSVVGVDPADASLEVARAKPHADRVTWVHGVATDLPPLDVDLVVMTGNVAQVFVTDDDWHTTLSAVRDRLRPGGWLVFETRRPEARAWESWELPPTTVTLPDGTEVGVARRVTEVAPPLVTFVWETTVDGVVVPSISTLRFRTYDELVADLGAHGFEAVDVREAPDRPGKELVFVARLEEDA</sequence>
<protein>
    <submittedName>
        <fullName evidence="5">Class I SAM-dependent methyltransferase</fullName>
    </submittedName>
</protein>
<keyword evidence="1 5" id="KW-0489">Methyltransferase</keyword>
<evidence type="ECO:0000259" key="4">
    <source>
        <dbReference type="Pfam" id="PF13649"/>
    </source>
</evidence>
<name>A0ABS7UD37_9ACTN</name>
<dbReference type="RefSeq" id="WP_224123114.1">
    <property type="nucleotide sequence ID" value="NZ_JAIQZJ010000006.1"/>
</dbReference>
<keyword evidence="6" id="KW-1185">Reference proteome</keyword>
<comment type="caution">
    <text evidence="5">The sequence shown here is derived from an EMBL/GenBank/DDBJ whole genome shotgun (WGS) entry which is preliminary data.</text>
</comment>
<dbReference type="Proteomes" id="UP000780875">
    <property type="component" value="Unassembled WGS sequence"/>
</dbReference>
<evidence type="ECO:0000256" key="3">
    <source>
        <dbReference type="ARBA" id="ARBA00022691"/>
    </source>
</evidence>
<dbReference type="PANTHER" id="PTHR43464:SF19">
    <property type="entry name" value="UBIQUINONE BIOSYNTHESIS O-METHYLTRANSFERASE, MITOCHONDRIAL"/>
    <property type="match status" value="1"/>
</dbReference>
<dbReference type="GO" id="GO:0008168">
    <property type="term" value="F:methyltransferase activity"/>
    <property type="evidence" value="ECO:0007669"/>
    <property type="project" value="UniProtKB-KW"/>
</dbReference>
<keyword evidence="2" id="KW-0808">Transferase</keyword>
<dbReference type="CDD" id="cd02440">
    <property type="entry name" value="AdoMet_MTases"/>
    <property type="match status" value="1"/>
</dbReference>
<evidence type="ECO:0000313" key="6">
    <source>
        <dbReference type="Proteomes" id="UP000780875"/>
    </source>
</evidence>
<feature type="domain" description="Methyltransferase" evidence="4">
    <location>
        <begin position="42"/>
        <end position="134"/>
    </location>
</feature>
<dbReference type="InterPro" id="IPR041698">
    <property type="entry name" value="Methyltransf_25"/>
</dbReference>
<accession>A0ABS7UD37</accession>